<reference evidence="3 4" key="1">
    <citation type="journal article" date="2022" name="Allergy">
        <title>Genome assembly and annotation of Periplaneta americana reveal a comprehensive cockroach allergen profile.</title>
        <authorList>
            <person name="Wang L."/>
            <person name="Xiong Q."/>
            <person name="Saelim N."/>
            <person name="Wang L."/>
            <person name="Nong W."/>
            <person name="Wan A.T."/>
            <person name="Shi M."/>
            <person name="Liu X."/>
            <person name="Cao Q."/>
            <person name="Hui J.H.L."/>
            <person name="Sookrung N."/>
            <person name="Leung T.F."/>
            <person name="Tungtrongchitr A."/>
            <person name="Tsui S.K.W."/>
        </authorList>
    </citation>
    <scope>NUCLEOTIDE SEQUENCE [LARGE SCALE GENOMIC DNA]</scope>
    <source>
        <strain evidence="3">PWHHKU_190912</strain>
    </source>
</reference>
<feature type="compositionally biased region" description="Low complexity" evidence="1">
    <location>
        <begin position="125"/>
        <end position="138"/>
    </location>
</feature>
<name>A0ABQ8TXD7_PERAM</name>
<feature type="transmembrane region" description="Helical" evidence="2">
    <location>
        <begin position="184"/>
        <end position="206"/>
    </location>
</feature>
<keyword evidence="2" id="KW-0472">Membrane</keyword>
<feature type="region of interest" description="Disordered" evidence="1">
    <location>
        <begin position="81"/>
        <end position="155"/>
    </location>
</feature>
<feature type="transmembrane region" description="Helical" evidence="2">
    <location>
        <begin position="247"/>
        <end position="271"/>
    </location>
</feature>
<gene>
    <name evidence="3" type="ORF">ANN_02839</name>
</gene>
<evidence type="ECO:0000313" key="3">
    <source>
        <dbReference type="EMBL" id="KAJ4451377.1"/>
    </source>
</evidence>
<dbReference type="Proteomes" id="UP001148838">
    <property type="component" value="Unassembled WGS sequence"/>
</dbReference>
<organism evidence="3 4">
    <name type="scientific">Periplaneta americana</name>
    <name type="common">American cockroach</name>
    <name type="synonym">Blatta americana</name>
    <dbReference type="NCBI Taxonomy" id="6978"/>
    <lineage>
        <taxon>Eukaryota</taxon>
        <taxon>Metazoa</taxon>
        <taxon>Ecdysozoa</taxon>
        <taxon>Arthropoda</taxon>
        <taxon>Hexapoda</taxon>
        <taxon>Insecta</taxon>
        <taxon>Pterygota</taxon>
        <taxon>Neoptera</taxon>
        <taxon>Polyneoptera</taxon>
        <taxon>Dictyoptera</taxon>
        <taxon>Blattodea</taxon>
        <taxon>Blattoidea</taxon>
        <taxon>Blattidae</taxon>
        <taxon>Blattinae</taxon>
        <taxon>Periplaneta</taxon>
    </lineage>
</organism>
<keyword evidence="2" id="KW-1133">Transmembrane helix</keyword>
<comment type="caution">
    <text evidence="3">The sequence shown here is derived from an EMBL/GenBank/DDBJ whole genome shotgun (WGS) entry which is preliminary data.</text>
</comment>
<evidence type="ECO:0000256" key="1">
    <source>
        <dbReference type="SAM" id="MobiDB-lite"/>
    </source>
</evidence>
<keyword evidence="4" id="KW-1185">Reference proteome</keyword>
<proteinExistence type="predicted"/>
<accession>A0ABQ8TXD7</accession>
<keyword evidence="2" id="KW-0812">Transmembrane</keyword>
<dbReference type="EMBL" id="JAJSOF020000001">
    <property type="protein sequence ID" value="KAJ4451377.1"/>
    <property type="molecule type" value="Genomic_DNA"/>
</dbReference>
<feature type="transmembrane region" description="Helical" evidence="2">
    <location>
        <begin position="218"/>
        <end position="240"/>
    </location>
</feature>
<protein>
    <submittedName>
        <fullName evidence="3">Uncharacterized protein</fullName>
    </submittedName>
</protein>
<evidence type="ECO:0000256" key="2">
    <source>
        <dbReference type="SAM" id="Phobius"/>
    </source>
</evidence>
<evidence type="ECO:0000313" key="4">
    <source>
        <dbReference type="Proteomes" id="UP001148838"/>
    </source>
</evidence>
<sequence length="325" mass="36911">MDLREVGYDDRDWINLAQNRYRWRAYFGGILQVMDSAARLYYYKDNLQDAVQLYNSRRMAQEEYSKKLNEELQKMKLDIDEGGNADYVPTDMDENKPLGGTSSTEDVFGTLEEGDTNKENDGVSDDNGGSDSGANSDGAEGGSGEEAGESDSENIGREYQKGDYFEPDFENDQYLHLADSRETLITRVLLGLIHVAVNVSLLYGAWTEKPTFMLPYILIQFVFVVIVLLLVIIGFIALLFISMFTAFVLLIIGGPFAVLFAYLWAAVYTYYRTLTEDMLPPKDTQLQQLQYTKSEEEEAILNPEEIQKAYSQIEYNIQQNQPHAV</sequence>